<evidence type="ECO:0000313" key="3">
    <source>
        <dbReference type="Proteomes" id="UP000008022"/>
    </source>
</evidence>
<dbReference type="HOGENOM" id="CLU_1799627_0_0_1"/>
<feature type="compositionally biased region" description="Low complexity" evidence="1">
    <location>
        <begin position="85"/>
        <end position="98"/>
    </location>
</feature>
<dbReference type="AlphaFoldDB" id="A0A0E0Q1Q5"/>
<evidence type="ECO:0000313" key="2">
    <source>
        <dbReference type="EnsemblPlants" id="ORUFI06G26860.1"/>
    </source>
</evidence>
<feature type="compositionally biased region" description="Pro residues" evidence="1">
    <location>
        <begin position="36"/>
        <end position="45"/>
    </location>
</feature>
<dbReference type="Proteomes" id="UP000008022">
    <property type="component" value="Unassembled WGS sequence"/>
</dbReference>
<organism evidence="2 3">
    <name type="scientific">Oryza rufipogon</name>
    <name type="common">Brownbeard rice</name>
    <name type="synonym">Asian wild rice</name>
    <dbReference type="NCBI Taxonomy" id="4529"/>
    <lineage>
        <taxon>Eukaryota</taxon>
        <taxon>Viridiplantae</taxon>
        <taxon>Streptophyta</taxon>
        <taxon>Embryophyta</taxon>
        <taxon>Tracheophyta</taxon>
        <taxon>Spermatophyta</taxon>
        <taxon>Magnoliopsida</taxon>
        <taxon>Liliopsida</taxon>
        <taxon>Poales</taxon>
        <taxon>Poaceae</taxon>
        <taxon>BOP clade</taxon>
        <taxon>Oryzoideae</taxon>
        <taxon>Oryzeae</taxon>
        <taxon>Oryzinae</taxon>
        <taxon>Oryza</taxon>
    </lineage>
</organism>
<evidence type="ECO:0000256" key="1">
    <source>
        <dbReference type="SAM" id="MobiDB-lite"/>
    </source>
</evidence>
<dbReference type="Gramene" id="ORUFI06G26860.1">
    <property type="protein sequence ID" value="ORUFI06G26860.1"/>
    <property type="gene ID" value="ORUFI06G26860"/>
</dbReference>
<sequence length="144" mass="15765">MRFQKALFGFIGYCCKKLMLIWACDWQRPCRRPASRRPPCPPRGRTPPGQAPTASRRPPPLRSGHGFWCRRRRPHPPDSWSGTHASSGPPSTVSSSGSASTFLRFSAASTCAPATPPAAVDALLLLLRLSLGVNRMYASNGFRC</sequence>
<feature type="region of interest" description="Disordered" evidence="1">
    <location>
        <begin position="33"/>
        <end position="98"/>
    </location>
</feature>
<keyword evidence="3" id="KW-1185">Reference proteome</keyword>
<reference evidence="2" key="2">
    <citation type="submission" date="2015-06" db="UniProtKB">
        <authorList>
            <consortium name="EnsemblPlants"/>
        </authorList>
    </citation>
    <scope>IDENTIFICATION</scope>
</reference>
<reference evidence="3" key="1">
    <citation type="submission" date="2013-06" db="EMBL/GenBank/DDBJ databases">
        <authorList>
            <person name="Zhao Q."/>
        </authorList>
    </citation>
    <scope>NUCLEOTIDE SEQUENCE</scope>
    <source>
        <strain evidence="3">cv. W1943</strain>
    </source>
</reference>
<dbReference type="EnsemblPlants" id="ORUFI06G26860.1">
    <property type="protein sequence ID" value="ORUFI06G26860.1"/>
    <property type="gene ID" value="ORUFI06G26860"/>
</dbReference>
<protein>
    <submittedName>
        <fullName evidence="2">Uncharacterized protein</fullName>
    </submittedName>
</protein>
<accession>A0A0E0Q1Q5</accession>
<proteinExistence type="predicted"/>
<name>A0A0E0Q1Q5_ORYRU</name>